<sequence length="156" mass="17892">MRREFELNTALSILYVLSKGPAHGYEIMKRVREEFCFPKSPGVLYPTLRKMLSLGYVEVVEEVVRGGRHLKVYRITEAGSKALSEHMDRVEWLKRVAKGFKIFDEVGGSRLREAIFRVVEVLPSARREDVEELRNAVSNFVGFLEGFIKRVLSSGE</sequence>
<proteinExistence type="predicted"/>
<name>A0A7C4FFA8_9CREN</name>
<dbReference type="InterPro" id="IPR005149">
    <property type="entry name" value="Tscrpt_reg_PadR_N"/>
</dbReference>
<dbReference type="PANTHER" id="PTHR43252">
    <property type="entry name" value="TRANSCRIPTIONAL REGULATOR YQJI"/>
    <property type="match status" value="1"/>
</dbReference>
<organism evidence="2">
    <name type="scientific">Ignisphaera aggregans</name>
    <dbReference type="NCBI Taxonomy" id="334771"/>
    <lineage>
        <taxon>Archaea</taxon>
        <taxon>Thermoproteota</taxon>
        <taxon>Thermoprotei</taxon>
        <taxon>Desulfurococcales</taxon>
        <taxon>Desulfurococcaceae</taxon>
        <taxon>Ignisphaera</taxon>
    </lineage>
</organism>
<feature type="domain" description="Transcription regulator PadR N-terminal" evidence="1">
    <location>
        <begin position="13"/>
        <end position="84"/>
    </location>
</feature>
<dbReference type="InterPro" id="IPR036388">
    <property type="entry name" value="WH-like_DNA-bd_sf"/>
</dbReference>
<dbReference type="AlphaFoldDB" id="A0A7C4FFA8"/>
<evidence type="ECO:0000259" key="1">
    <source>
        <dbReference type="Pfam" id="PF03551"/>
    </source>
</evidence>
<comment type="caution">
    <text evidence="2">The sequence shown here is derived from an EMBL/GenBank/DDBJ whole genome shotgun (WGS) entry which is preliminary data.</text>
</comment>
<dbReference type="SUPFAM" id="SSF46785">
    <property type="entry name" value="Winged helix' DNA-binding domain"/>
    <property type="match status" value="1"/>
</dbReference>
<reference evidence="2" key="1">
    <citation type="journal article" date="2020" name="mSystems">
        <title>Genome- and Community-Level Interaction Insights into Carbon Utilization and Element Cycling Functions of Hydrothermarchaeota in Hydrothermal Sediment.</title>
        <authorList>
            <person name="Zhou Z."/>
            <person name="Liu Y."/>
            <person name="Xu W."/>
            <person name="Pan J."/>
            <person name="Luo Z.H."/>
            <person name="Li M."/>
        </authorList>
    </citation>
    <scope>NUCLEOTIDE SEQUENCE [LARGE SCALE GENOMIC DNA]</scope>
    <source>
        <strain evidence="2">SpSt-732</strain>
    </source>
</reference>
<evidence type="ECO:0000313" key="2">
    <source>
        <dbReference type="EMBL" id="HGI88185.1"/>
    </source>
</evidence>
<protein>
    <submittedName>
        <fullName evidence="2">PadR family transcriptional regulator</fullName>
    </submittedName>
</protein>
<dbReference type="Pfam" id="PF03551">
    <property type="entry name" value="PadR"/>
    <property type="match status" value="1"/>
</dbReference>
<gene>
    <name evidence="2" type="ORF">ENV14_07370</name>
</gene>
<dbReference type="PANTHER" id="PTHR43252:SF2">
    <property type="entry name" value="TRANSCRIPTION REGULATOR, PADR-LIKE FAMILY"/>
    <property type="match status" value="1"/>
</dbReference>
<dbReference type="Gene3D" id="1.10.10.10">
    <property type="entry name" value="Winged helix-like DNA-binding domain superfamily/Winged helix DNA-binding domain"/>
    <property type="match status" value="1"/>
</dbReference>
<dbReference type="EMBL" id="DTFF01000063">
    <property type="protein sequence ID" value="HGI88185.1"/>
    <property type="molecule type" value="Genomic_DNA"/>
</dbReference>
<dbReference type="InterPro" id="IPR036390">
    <property type="entry name" value="WH_DNA-bd_sf"/>
</dbReference>
<accession>A0A7C4FFA8</accession>